<comment type="caution">
    <text evidence="3">The sequence shown here is derived from an EMBL/GenBank/DDBJ whole genome shotgun (WGS) entry which is preliminary data.</text>
</comment>
<feature type="compositionally biased region" description="Basic and acidic residues" evidence="1">
    <location>
        <begin position="148"/>
        <end position="169"/>
    </location>
</feature>
<organism evidence="3 4">
    <name type="scientific">Cystoisospora suis</name>
    <dbReference type="NCBI Taxonomy" id="483139"/>
    <lineage>
        <taxon>Eukaryota</taxon>
        <taxon>Sar</taxon>
        <taxon>Alveolata</taxon>
        <taxon>Apicomplexa</taxon>
        <taxon>Conoidasida</taxon>
        <taxon>Coccidia</taxon>
        <taxon>Eucoccidiorida</taxon>
        <taxon>Eimeriorina</taxon>
        <taxon>Sarcocystidae</taxon>
        <taxon>Cystoisospora</taxon>
    </lineage>
</organism>
<feature type="region of interest" description="Disordered" evidence="1">
    <location>
        <begin position="148"/>
        <end position="178"/>
    </location>
</feature>
<feature type="compositionally biased region" description="Low complexity" evidence="1">
    <location>
        <begin position="397"/>
        <end position="407"/>
    </location>
</feature>
<feature type="compositionally biased region" description="Low complexity" evidence="1">
    <location>
        <begin position="338"/>
        <end position="348"/>
    </location>
</feature>
<evidence type="ECO:0000256" key="1">
    <source>
        <dbReference type="SAM" id="MobiDB-lite"/>
    </source>
</evidence>
<feature type="domain" description="RNase NYN" evidence="2">
    <location>
        <begin position="499"/>
        <end position="676"/>
    </location>
</feature>
<dbReference type="GeneID" id="94425082"/>
<protein>
    <recommendedName>
        <fullName evidence="2">RNase NYN domain-containing protein</fullName>
    </recommendedName>
</protein>
<evidence type="ECO:0000259" key="2">
    <source>
        <dbReference type="Pfam" id="PF11977"/>
    </source>
</evidence>
<feature type="compositionally biased region" description="Basic residues" evidence="1">
    <location>
        <begin position="358"/>
        <end position="369"/>
    </location>
</feature>
<dbReference type="Gene3D" id="3.40.50.11980">
    <property type="match status" value="1"/>
</dbReference>
<keyword evidence="4" id="KW-1185">Reference proteome</keyword>
<feature type="region of interest" description="Disordered" evidence="1">
    <location>
        <begin position="475"/>
        <end position="496"/>
    </location>
</feature>
<sequence>MDRHQQPEDDEGGKEKPEFVEGLRECLSHGDYLRDEDLEALLQNGGLGAMLQGEGKDAKKPGAGDRIAVEFYAEEKKGDTVVGQKDERGTENDVANRDVPLWTSVTEADTVAKAGPLSQGYCWYASSPIECGARDEVSLSQDHDIWEVTTERESGDTGRTKQPEDRETATRISLPASSRQVLDRERLSRWIRVGAHKGAKKKVCREKKRQQQGIGIDSCSSGFNHTARCSPPAVVCLRTVTSPTRREGRERIQGKRMRNKKDTGRVIERETEQTDWDFAWSLQEDFVLKSSLQTYKEEQERHRALVEDGEFSWLPASAFSARSRTQRGRLSRQCDTFSDSSWSSTSRSASRKREGPHSHSRTRRRRAQHKQGERSRSENSHSRISDNSLASDDSRDSCSSSRSQASPDTRRPETSEDREKPQEHVGGRRGKREGRKTRTRGKEDFQRSSEARREEEYQKSLHLWRTIWPIPEFPFPSSGNRSTSGGGTSENPPPTLLSPFLVDGVNVAFEHGRQRRLSPAGIAYAVAGLFRMGFPVQVIVPYWLMNEAPNYMDLFSKRWRSVEECEVVLERLQQDNLLIVLPDPNARLTRECRDRWHPSFQRGLKSPADAEAIAAYCRKWDAILCTNDYHQFLSLVQQQRSRKTVEMYEYISRRAMLLSFHRDEFFLIPDSLGRNARPESLIVSSAGKDL</sequence>
<dbReference type="VEuPathDB" id="ToxoDB:CSUI_001666"/>
<dbReference type="RefSeq" id="XP_067926157.1">
    <property type="nucleotide sequence ID" value="XM_068061871.1"/>
</dbReference>
<dbReference type="InterPro" id="IPR021869">
    <property type="entry name" value="RNase_Zc3h12_NYN"/>
</dbReference>
<feature type="region of interest" description="Disordered" evidence="1">
    <location>
        <begin position="1"/>
        <end position="20"/>
    </location>
</feature>
<reference evidence="3 4" key="1">
    <citation type="journal article" date="2017" name="Int. J. Parasitol.">
        <title>The genome of the protozoan parasite Cystoisospora suis and a reverse vaccinology approach to identify vaccine candidates.</title>
        <authorList>
            <person name="Palmieri N."/>
            <person name="Shrestha A."/>
            <person name="Ruttkowski B."/>
            <person name="Beck T."/>
            <person name="Vogl C."/>
            <person name="Tomley F."/>
            <person name="Blake D.P."/>
            <person name="Joachim A."/>
        </authorList>
    </citation>
    <scope>NUCLEOTIDE SEQUENCE [LARGE SCALE GENOMIC DNA]</scope>
    <source>
        <strain evidence="3 4">Wien I</strain>
    </source>
</reference>
<dbReference type="Proteomes" id="UP000221165">
    <property type="component" value="Unassembled WGS sequence"/>
</dbReference>
<dbReference type="OrthoDB" id="392925at2759"/>
<dbReference type="EMBL" id="MIGC01000671">
    <property type="protein sequence ID" value="PHJ24484.1"/>
    <property type="molecule type" value="Genomic_DNA"/>
</dbReference>
<gene>
    <name evidence="3" type="ORF">CSUI_001666</name>
</gene>
<feature type="compositionally biased region" description="Basic and acidic residues" evidence="1">
    <location>
        <begin position="370"/>
        <end position="384"/>
    </location>
</feature>
<feature type="region of interest" description="Disordered" evidence="1">
    <location>
        <begin position="322"/>
        <end position="454"/>
    </location>
</feature>
<proteinExistence type="predicted"/>
<feature type="compositionally biased region" description="Basic and acidic residues" evidence="1">
    <location>
        <begin position="440"/>
        <end position="454"/>
    </location>
</feature>
<evidence type="ECO:0000313" key="4">
    <source>
        <dbReference type="Proteomes" id="UP000221165"/>
    </source>
</evidence>
<dbReference type="AlphaFoldDB" id="A0A2C6LBS6"/>
<feature type="compositionally biased region" description="Basic and acidic residues" evidence="1">
    <location>
        <begin position="408"/>
        <end position="426"/>
    </location>
</feature>
<feature type="compositionally biased region" description="Basic residues" evidence="1">
    <location>
        <begin position="427"/>
        <end position="439"/>
    </location>
</feature>
<feature type="region of interest" description="Disordered" evidence="1">
    <location>
        <begin position="77"/>
        <end position="96"/>
    </location>
</feature>
<dbReference type="Pfam" id="PF11977">
    <property type="entry name" value="RNase_Zc3h12a"/>
    <property type="match status" value="1"/>
</dbReference>
<accession>A0A2C6LBS6</accession>
<name>A0A2C6LBS6_9APIC</name>
<evidence type="ECO:0000313" key="3">
    <source>
        <dbReference type="EMBL" id="PHJ24484.1"/>
    </source>
</evidence>